<accession>A0A438HQW3</accession>
<dbReference type="Proteomes" id="UP000288805">
    <property type="component" value="Unassembled WGS sequence"/>
</dbReference>
<comment type="caution">
    <text evidence="1">The sequence shown here is derived from an EMBL/GenBank/DDBJ whole genome shotgun (WGS) entry which is preliminary data.</text>
</comment>
<protein>
    <submittedName>
        <fullName evidence="1">Uncharacterized protein</fullName>
    </submittedName>
</protein>
<name>A0A438HQW3_VITVI</name>
<evidence type="ECO:0000313" key="2">
    <source>
        <dbReference type="Proteomes" id="UP000288805"/>
    </source>
</evidence>
<proteinExistence type="predicted"/>
<reference evidence="1 2" key="1">
    <citation type="journal article" date="2018" name="PLoS Genet.">
        <title>Population sequencing reveals clonal diversity and ancestral inbreeding in the grapevine cultivar Chardonnay.</title>
        <authorList>
            <person name="Roach M.J."/>
            <person name="Johnson D.L."/>
            <person name="Bohlmann J."/>
            <person name="van Vuuren H.J."/>
            <person name="Jones S.J."/>
            <person name="Pretorius I.S."/>
            <person name="Schmidt S.A."/>
            <person name="Borneman A.R."/>
        </authorList>
    </citation>
    <scope>NUCLEOTIDE SEQUENCE [LARGE SCALE GENOMIC DNA]</scope>
    <source>
        <strain evidence="2">cv. Chardonnay</strain>
        <tissue evidence="1">Leaf</tissue>
    </source>
</reference>
<evidence type="ECO:0000313" key="1">
    <source>
        <dbReference type="EMBL" id="RVW86829.1"/>
    </source>
</evidence>
<dbReference type="EMBL" id="QGNW01000189">
    <property type="protein sequence ID" value="RVW86829.1"/>
    <property type="molecule type" value="Genomic_DNA"/>
</dbReference>
<gene>
    <name evidence="1" type="ORF">CK203_036093</name>
</gene>
<organism evidence="1 2">
    <name type="scientific">Vitis vinifera</name>
    <name type="common">Grape</name>
    <dbReference type="NCBI Taxonomy" id="29760"/>
    <lineage>
        <taxon>Eukaryota</taxon>
        <taxon>Viridiplantae</taxon>
        <taxon>Streptophyta</taxon>
        <taxon>Embryophyta</taxon>
        <taxon>Tracheophyta</taxon>
        <taxon>Spermatophyta</taxon>
        <taxon>Magnoliopsida</taxon>
        <taxon>eudicotyledons</taxon>
        <taxon>Gunneridae</taxon>
        <taxon>Pentapetalae</taxon>
        <taxon>rosids</taxon>
        <taxon>Vitales</taxon>
        <taxon>Vitaceae</taxon>
        <taxon>Viteae</taxon>
        <taxon>Vitis</taxon>
    </lineage>
</organism>
<sequence>MNCTKYPFKQSLEPDPAVLHHFRCLAREEDSWNGDFKRKCFEDVEGLGGEEDLLG</sequence>
<dbReference type="AlphaFoldDB" id="A0A438HQW3"/>